<organism evidence="1 2">
    <name type="scientific">Spiromyces aspiralis</name>
    <dbReference type="NCBI Taxonomy" id="68401"/>
    <lineage>
        <taxon>Eukaryota</taxon>
        <taxon>Fungi</taxon>
        <taxon>Fungi incertae sedis</taxon>
        <taxon>Zoopagomycota</taxon>
        <taxon>Kickxellomycotina</taxon>
        <taxon>Kickxellomycetes</taxon>
        <taxon>Kickxellales</taxon>
        <taxon>Kickxellaceae</taxon>
        <taxon>Spiromyces</taxon>
    </lineage>
</organism>
<evidence type="ECO:0000313" key="2">
    <source>
        <dbReference type="Proteomes" id="UP001145114"/>
    </source>
</evidence>
<dbReference type="Proteomes" id="UP001145114">
    <property type="component" value="Unassembled WGS sequence"/>
</dbReference>
<keyword evidence="2" id="KW-1185">Reference proteome</keyword>
<sequence length="100" mass="12023">MSFVECLFNLIEDPSTDDWIHWCWGGKAFRFKSLQKLFEHRDLLNSRATCVYSLNKNLNDYSIIRRSDNRKRPDTSDMYGGWEIFEHEYLLQGRRDLVVN</sequence>
<dbReference type="EMBL" id="JAMZIH010002746">
    <property type="protein sequence ID" value="KAJ1677247.1"/>
    <property type="molecule type" value="Genomic_DNA"/>
</dbReference>
<comment type="caution">
    <text evidence="1">The sequence shown here is derived from an EMBL/GenBank/DDBJ whole genome shotgun (WGS) entry which is preliminary data.</text>
</comment>
<gene>
    <name evidence="1" type="ORF">EV182_006564</name>
</gene>
<feature type="non-terminal residue" evidence="1">
    <location>
        <position position="100"/>
    </location>
</feature>
<name>A0ACC1HPR4_9FUNG</name>
<reference evidence="1" key="1">
    <citation type="submission" date="2022-06" db="EMBL/GenBank/DDBJ databases">
        <title>Phylogenomic reconstructions and comparative analyses of Kickxellomycotina fungi.</title>
        <authorList>
            <person name="Reynolds N.K."/>
            <person name="Stajich J.E."/>
            <person name="Barry K."/>
            <person name="Grigoriev I.V."/>
            <person name="Crous P."/>
            <person name="Smith M.E."/>
        </authorList>
    </citation>
    <scope>NUCLEOTIDE SEQUENCE</scope>
    <source>
        <strain evidence="1">RSA 2271</strain>
    </source>
</reference>
<evidence type="ECO:0000313" key="1">
    <source>
        <dbReference type="EMBL" id="KAJ1677247.1"/>
    </source>
</evidence>
<proteinExistence type="predicted"/>
<accession>A0ACC1HPR4</accession>
<protein>
    <submittedName>
        <fullName evidence="1">Uncharacterized protein</fullName>
    </submittedName>
</protein>